<evidence type="ECO:0000256" key="4">
    <source>
        <dbReference type="ARBA" id="ARBA00022475"/>
    </source>
</evidence>
<evidence type="ECO:0000256" key="11">
    <source>
        <dbReference type="SAM" id="Phobius"/>
    </source>
</evidence>
<evidence type="ECO:0000313" key="13">
    <source>
        <dbReference type="Proteomes" id="UP000078287"/>
    </source>
</evidence>
<feature type="transmembrane region" description="Helical" evidence="11">
    <location>
        <begin position="16"/>
        <end position="33"/>
    </location>
</feature>
<evidence type="ECO:0000256" key="1">
    <source>
        <dbReference type="ARBA" id="ARBA00004651"/>
    </source>
</evidence>
<feature type="transmembrane region" description="Helical" evidence="11">
    <location>
        <begin position="261"/>
        <end position="286"/>
    </location>
</feature>
<dbReference type="CDD" id="cd06579">
    <property type="entry name" value="TM_PBP1_transp_AraH_like"/>
    <property type="match status" value="1"/>
</dbReference>
<comment type="function">
    <text evidence="9">Part of the ABC transporter complex LsrABCD involved in autoinducer 2 (AI-2) import. Probably responsible for the translocation of the substrate across the membrane.</text>
</comment>
<evidence type="ECO:0000256" key="6">
    <source>
        <dbReference type="ARBA" id="ARBA00022692"/>
    </source>
</evidence>
<dbReference type="GO" id="GO:0022857">
    <property type="term" value="F:transmembrane transporter activity"/>
    <property type="evidence" value="ECO:0007669"/>
    <property type="project" value="InterPro"/>
</dbReference>
<evidence type="ECO:0000256" key="2">
    <source>
        <dbReference type="ARBA" id="ARBA00011262"/>
    </source>
</evidence>
<protein>
    <recommendedName>
        <fullName evidence="10">Autoinducer 2 import system permease protein LsrC</fullName>
    </recommendedName>
</protein>
<dbReference type="PANTHER" id="PTHR32196">
    <property type="entry name" value="ABC TRANSPORTER PERMEASE PROTEIN YPHD-RELATED-RELATED"/>
    <property type="match status" value="1"/>
</dbReference>
<dbReference type="GO" id="GO:0005886">
    <property type="term" value="C:plasma membrane"/>
    <property type="evidence" value="ECO:0007669"/>
    <property type="project" value="UniProtKB-SubCell"/>
</dbReference>
<keyword evidence="8 11" id="KW-0472">Membrane</keyword>
<comment type="subunit">
    <text evidence="2">The complex is composed of two ATP-binding proteins (LsrA), two transmembrane proteins (LsrC and LsrD) and a solute-binding protein (LsrB).</text>
</comment>
<feature type="transmembrane region" description="Helical" evidence="11">
    <location>
        <begin position="176"/>
        <end position="196"/>
    </location>
</feature>
<keyword evidence="6 11" id="KW-0812">Transmembrane</keyword>
<dbReference type="Pfam" id="PF02653">
    <property type="entry name" value="BPD_transp_2"/>
    <property type="match status" value="1"/>
</dbReference>
<accession>A0A178MDY8</accession>
<feature type="transmembrane region" description="Helical" evidence="11">
    <location>
        <begin position="71"/>
        <end position="89"/>
    </location>
</feature>
<keyword evidence="7 11" id="KW-1133">Transmembrane helix</keyword>
<evidence type="ECO:0000313" key="12">
    <source>
        <dbReference type="EMBL" id="OAN47031.1"/>
    </source>
</evidence>
<evidence type="ECO:0000256" key="7">
    <source>
        <dbReference type="ARBA" id="ARBA00022989"/>
    </source>
</evidence>
<comment type="subcellular location">
    <subcellularLocation>
        <location evidence="1">Cell membrane</location>
        <topology evidence="1">Multi-pass membrane protein</topology>
    </subcellularLocation>
</comment>
<comment type="caution">
    <text evidence="12">The sequence shown here is derived from an EMBL/GenBank/DDBJ whole genome shotgun (WGS) entry which is preliminary data.</text>
</comment>
<evidence type="ECO:0000256" key="9">
    <source>
        <dbReference type="ARBA" id="ARBA00025439"/>
    </source>
</evidence>
<dbReference type="AlphaFoldDB" id="A0A178MDY8"/>
<keyword evidence="13" id="KW-1185">Reference proteome</keyword>
<feature type="transmembrane region" description="Helical" evidence="11">
    <location>
        <begin position="221"/>
        <end position="241"/>
    </location>
</feature>
<proteinExistence type="predicted"/>
<dbReference type="InterPro" id="IPR001851">
    <property type="entry name" value="ABC_transp_permease"/>
</dbReference>
<dbReference type="STRING" id="1707952.A6A03_11260"/>
<reference evidence="12 13" key="1">
    <citation type="submission" date="2016-04" db="EMBL/GenBank/DDBJ databases">
        <title>Chloroflexus islandicus sp. nov., a thermophilic filamentous anoxygenic phototrophic bacterium from geyser Strokkur (Iceland).</title>
        <authorList>
            <person name="Gaisin V.A."/>
            <person name="Kalashnikov A.M."/>
            <person name="Sukhacheva M.V."/>
            <person name="Grouzdev D.S."/>
            <person name="Ivanov T.M."/>
            <person name="Kuznetsov B."/>
            <person name="Gorlenko V.M."/>
        </authorList>
    </citation>
    <scope>NUCLEOTIDE SEQUENCE [LARGE SCALE GENOMIC DNA]</scope>
    <source>
        <strain evidence="13">isl-2</strain>
    </source>
</reference>
<keyword evidence="5" id="KW-0997">Cell inner membrane</keyword>
<dbReference type="OrthoDB" id="9797838at2"/>
<dbReference type="PANTHER" id="PTHR32196:SF29">
    <property type="entry name" value="AUTOINDUCER 2 IMPORT SYSTEM PERMEASE PROTEIN LSRC"/>
    <property type="match status" value="1"/>
</dbReference>
<dbReference type="RefSeq" id="WP_066785074.1">
    <property type="nucleotide sequence ID" value="NZ_LWQS01000040.1"/>
</dbReference>
<evidence type="ECO:0000256" key="10">
    <source>
        <dbReference type="ARBA" id="ARBA00039382"/>
    </source>
</evidence>
<sequence>MHTWRQRMRPEQIRELSLVGLIVIALLIFGWQIENFLSARTFNRITSSVAIVGMVAIGQTLVVLTRNIDLSVGSIVGFTAYFVGSQLAANPGLPPVMAVVLAVLTGGALGLVNGLIVAYGRVPAIITTLGTLAIYRMLLINYANARTITVDSLPSWVVELSRQTIFTIGDFAVRPLFAITIAAVVVFQFVLAYTVFGRRLYAIGSNPEAARFAGLPAQRTVLAAFVLCGMLAGMAGFLFLARFGNITAVAGQGIELESVAAVVVGGVNTFGGSGTVLGALLGAFLIDLLGQGLLRWLGISEFWRDALLGLLILLAVASDSVILGWLRRIWAAPALRAEVSNEG</sequence>
<feature type="transmembrane region" description="Helical" evidence="11">
    <location>
        <begin position="307"/>
        <end position="326"/>
    </location>
</feature>
<name>A0A178MDY8_9CHLR</name>
<keyword evidence="4" id="KW-1003">Cell membrane</keyword>
<evidence type="ECO:0000256" key="8">
    <source>
        <dbReference type="ARBA" id="ARBA00023136"/>
    </source>
</evidence>
<dbReference type="Proteomes" id="UP000078287">
    <property type="component" value="Unassembled WGS sequence"/>
</dbReference>
<feature type="transmembrane region" description="Helical" evidence="11">
    <location>
        <begin position="45"/>
        <end position="64"/>
    </location>
</feature>
<feature type="transmembrane region" description="Helical" evidence="11">
    <location>
        <begin position="95"/>
        <end position="117"/>
    </location>
</feature>
<keyword evidence="3" id="KW-0813">Transport</keyword>
<dbReference type="EMBL" id="LWQS01000040">
    <property type="protein sequence ID" value="OAN47031.1"/>
    <property type="molecule type" value="Genomic_DNA"/>
</dbReference>
<organism evidence="12 13">
    <name type="scientific">Chloroflexus islandicus</name>
    <dbReference type="NCBI Taxonomy" id="1707952"/>
    <lineage>
        <taxon>Bacteria</taxon>
        <taxon>Bacillati</taxon>
        <taxon>Chloroflexota</taxon>
        <taxon>Chloroflexia</taxon>
        <taxon>Chloroflexales</taxon>
        <taxon>Chloroflexineae</taxon>
        <taxon>Chloroflexaceae</taxon>
        <taxon>Chloroflexus</taxon>
    </lineage>
</organism>
<gene>
    <name evidence="12" type="ORF">A6A03_11260</name>
</gene>
<evidence type="ECO:0000256" key="5">
    <source>
        <dbReference type="ARBA" id="ARBA00022519"/>
    </source>
</evidence>
<evidence type="ECO:0000256" key="3">
    <source>
        <dbReference type="ARBA" id="ARBA00022448"/>
    </source>
</evidence>